<gene>
    <name evidence="2" type="ORF">JM946_06305</name>
</gene>
<keyword evidence="3" id="KW-1185">Reference proteome</keyword>
<dbReference type="InterPro" id="IPR039793">
    <property type="entry name" value="UROS/Hem4"/>
</dbReference>
<evidence type="ECO:0000313" key="3">
    <source>
        <dbReference type="Proteomes" id="UP000661077"/>
    </source>
</evidence>
<dbReference type="CDD" id="cd06578">
    <property type="entry name" value="HemD"/>
    <property type="match status" value="1"/>
</dbReference>
<reference evidence="2 3" key="1">
    <citation type="journal article" date="2021" name="Int. J. Syst. Evol. Microbiol.">
        <title>Steroidobacter gossypii sp. nov., isolated from soil of cotton cropping field.</title>
        <authorList>
            <person name="Huang R."/>
            <person name="Yang S."/>
            <person name="Zhen C."/>
            <person name="Liu W."/>
        </authorList>
    </citation>
    <scope>NUCLEOTIDE SEQUENCE [LARGE SCALE GENOMIC DNA]</scope>
    <source>
        <strain evidence="2 3">S1-65</strain>
    </source>
</reference>
<evidence type="ECO:0000259" key="1">
    <source>
        <dbReference type="Pfam" id="PF02602"/>
    </source>
</evidence>
<protein>
    <submittedName>
        <fullName evidence="2">Uroporphyrinogen-III synthase</fullName>
    </submittedName>
</protein>
<accession>A0ABS1WTS5</accession>
<dbReference type="EMBL" id="JAEVLS010000001">
    <property type="protein sequence ID" value="MBM0104348.1"/>
    <property type="molecule type" value="Genomic_DNA"/>
</dbReference>
<dbReference type="Pfam" id="PF02602">
    <property type="entry name" value="HEM4"/>
    <property type="match status" value="1"/>
</dbReference>
<comment type="caution">
    <text evidence="2">The sequence shown here is derived from an EMBL/GenBank/DDBJ whole genome shotgun (WGS) entry which is preliminary data.</text>
</comment>
<dbReference type="SUPFAM" id="SSF69618">
    <property type="entry name" value="HemD-like"/>
    <property type="match status" value="1"/>
</dbReference>
<dbReference type="PANTHER" id="PTHR40082">
    <property type="entry name" value="BLR5956 PROTEIN"/>
    <property type="match status" value="1"/>
</dbReference>
<name>A0ABS1WTS5_9GAMM</name>
<proteinExistence type="predicted"/>
<dbReference type="InterPro" id="IPR036108">
    <property type="entry name" value="4pyrrol_syn_uPrphyn_synt_sf"/>
</dbReference>
<dbReference type="Proteomes" id="UP000661077">
    <property type="component" value="Unassembled WGS sequence"/>
</dbReference>
<organism evidence="2 3">
    <name type="scientific">Steroidobacter gossypii</name>
    <dbReference type="NCBI Taxonomy" id="2805490"/>
    <lineage>
        <taxon>Bacteria</taxon>
        <taxon>Pseudomonadati</taxon>
        <taxon>Pseudomonadota</taxon>
        <taxon>Gammaproteobacteria</taxon>
        <taxon>Steroidobacterales</taxon>
        <taxon>Steroidobacteraceae</taxon>
        <taxon>Steroidobacter</taxon>
    </lineage>
</organism>
<dbReference type="RefSeq" id="WP_203166300.1">
    <property type="nucleotide sequence ID" value="NZ_JAEVLS010000001.1"/>
</dbReference>
<dbReference type="Gene3D" id="3.40.50.10090">
    <property type="match status" value="2"/>
</dbReference>
<dbReference type="PANTHER" id="PTHR40082:SF1">
    <property type="entry name" value="BLR5956 PROTEIN"/>
    <property type="match status" value="1"/>
</dbReference>
<evidence type="ECO:0000313" key="2">
    <source>
        <dbReference type="EMBL" id="MBM0104348.1"/>
    </source>
</evidence>
<feature type="domain" description="Tetrapyrrole biosynthesis uroporphyrinogen III synthase" evidence="1">
    <location>
        <begin position="19"/>
        <end position="251"/>
    </location>
</feature>
<dbReference type="InterPro" id="IPR003754">
    <property type="entry name" value="4pyrrol_synth_uPrphyn_synth"/>
</dbReference>
<sequence length="272" mass="29627">MATLTGRTIAVPETRELDVFSSMLERRGATVLRCPLVAILDAPDPQPVLEWLRAFNAGSCDDLILLTGEGLRRLLSCIDKNEPALREPFVQRLGAIRKITRGPKPARALRELGLKSDVAAASPTTQGVIESLRAENLQGRQVGVQLYGTEPNRPLIEFLQSAGAQVLSVAPYVYADKVADDAVRDLMQRMAAGQVDIIAFTSTPQVERLFSVAPLELVKAAFEKTEVAAIGPVVADALKRHDIPVRLMPEDSFFMKPLTTAIEQSIGTRTES</sequence>